<keyword evidence="1" id="KW-0812">Transmembrane</keyword>
<gene>
    <name evidence="2" type="ORF">BHU25_08955</name>
</gene>
<name>A0A423DTZ9_9PSED</name>
<keyword evidence="1" id="KW-0472">Membrane</keyword>
<evidence type="ECO:0000313" key="3">
    <source>
        <dbReference type="Proteomes" id="UP000285286"/>
    </source>
</evidence>
<accession>A0A423DTZ9</accession>
<dbReference type="Proteomes" id="UP000285286">
    <property type="component" value="Unassembled WGS sequence"/>
</dbReference>
<dbReference type="EMBL" id="MOAM01000015">
    <property type="protein sequence ID" value="ROL75521.1"/>
    <property type="molecule type" value="Genomic_DNA"/>
</dbReference>
<evidence type="ECO:0000313" key="2">
    <source>
        <dbReference type="EMBL" id="ROL75521.1"/>
    </source>
</evidence>
<reference evidence="2 3" key="1">
    <citation type="submission" date="2016-10" db="EMBL/GenBank/DDBJ databases">
        <title>Comparative genome analysis of multiple Pseudomonas spp. focuses on biocontrol and plant growth promoting traits.</title>
        <authorList>
            <person name="Tao X.-Y."/>
            <person name="Taylor C.G."/>
        </authorList>
    </citation>
    <scope>NUCLEOTIDE SEQUENCE [LARGE SCALE GENOMIC DNA]</scope>
    <source>
        <strain evidence="2 3">15D11</strain>
    </source>
</reference>
<dbReference type="AlphaFoldDB" id="A0A423DTZ9"/>
<keyword evidence="1" id="KW-1133">Transmembrane helix</keyword>
<protein>
    <submittedName>
        <fullName evidence="2">Uncharacterized protein</fullName>
    </submittedName>
</protein>
<organism evidence="2 3">
    <name type="scientific">Pseudomonas vranovensis</name>
    <dbReference type="NCBI Taxonomy" id="321661"/>
    <lineage>
        <taxon>Bacteria</taxon>
        <taxon>Pseudomonadati</taxon>
        <taxon>Pseudomonadota</taxon>
        <taxon>Gammaproteobacteria</taxon>
        <taxon>Pseudomonadales</taxon>
        <taxon>Pseudomonadaceae</taxon>
        <taxon>Pseudomonas</taxon>
    </lineage>
</organism>
<proteinExistence type="predicted"/>
<sequence>MSAITQMCFAMILMSVVDHCLKPYPIRKWLGISLWGAGIYGMFAFPDTYWYGLDIWLVSLLISGSGSSLFFRRRRFDHLD</sequence>
<evidence type="ECO:0000256" key="1">
    <source>
        <dbReference type="SAM" id="Phobius"/>
    </source>
</evidence>
<comment type="caution">
    <text evidence="2">The sequence shown here is derived from an EMBL/GenBank/DDBJ whole genome shotgun (WGS) entry which is preliminary data.</text>
</comment>
<feature type="transmembrane region" description="Helical" evidence="1">
    <location>
        <begin position="51"/>
        <end position="71"/>
    </location>
</feature>
<keyword evidence="3" id="KW-1185">Reference proteome</keyword>
<feature type="transmembrane region" description="Helical" evidence="1">
    <location>
        <begin position="29"/>
        <end position="45"/>
    </location>
</feature>